<organism evidence="1 2">
    <name type="scientific">Rhodanobacter thiooxydans</name>
    <dbReference type="NCBI Taxonomy" id="416169"/>
    <lineage>
        <taxon>Bacteria</taxon>
        <taxon>Pseudomonadati</taxon>
        <taxon>Pseudomonadota</taxon>
        <taxon>Gammaproteobacteria</taxon>
        <taxon>Lysobacterales</taxon>
        <taxon>Rhodanobacteraceae</taxon>
        <taxon>Rhodanobacter</taxon>
    </lineage>
</organism>
<accession>A0A154QF40</accession>
<name>A0A154QF40_9GAMM</name>
<protein>
    <submittedName>
        <fullName evidence="1">Uncharacterized protein</fullName>
    </submittedName>
</protein>
<evidence type="ECO:0000313" key="1">
    <source>
        <dbReference type="EMBL" id="KZC22535.1"/>
    </source>
</evidence>
<comment type="caution">
    <text evidence="1">The sequence shown here is derived from an EMBL/GenBank/DDBJ whole genome shotgun (WGS) entry which is preliminary data.</text>
</comment>
<sequence length="151" mass="16778">METESPVEQIDGCEYLFLSSISEPEENGLLILVQEGLPAGEPETLQVGAGTITGVVPIDVTAQSRAFELHWPLYISYAVRNESFCTWDEDEEWAGFAFRVYTRSKFLDFVARGTFASTEYPGPFKHYQILCANHIIDVAAQEAPIVRVVGA</sequence>
<dbReference type="RefSeq" id="WP_039954461.1">
    <property type="nucleotide sequence ID" value="NZ_LVJS01000084.1"/>
</dbReference>
<dbReference type="AlphaFoldDB" id="A0A154QF40"/>
<proteinExistence type="predicted"/>
<keyword evidence="2" id="KW-1185">Reference proteome</keyword>
<dbReference type="EMBL" id="LVJS01000084">
    <property type="protein sequence ID" value="KZC22535.1"/>
    <property type="molecule type" value="Genomic_DNA"/>
</dbReference>
<reference evidence="1 2" key="1">
    <citation type="journal article" date="2016" name="MBio">
        <title>Lateral Gene Transfer in a Heavy Metal-Contaminated-Groundwater Microbial Community.</title>
        <authorList>
            <person name="Hemme C.L."/>
            <person name="Green S.J."/>
            <person name="Rishishwar L."/>
            <person name="Prakash O."/>
            <person name="Pettenato A."/>
            <person name="Chakraborty R."/>
            <person name="Deutschbauer A.M."/>
            <person name="Van Nostrand J.D."/>
            <person name="Wu L."/>
            <person name="He Z."/>
            <person name="Jordan I.K."/>
            <person name="Hazen T.C."/>
            <person name="Arkin A.P."/>
            <person name="Kostka J.E."/>
            <person name="Zhou J."/>
        </authorList>
    </citation>
    <scope>NUCLEOTIDE SEQUENCE [LARGE SCALE GENOMIC DNA]</scope>
    <source>
        <strain evidence="1 2">FW104-T7</strain>
    </source>
</reference>
<dbReference type="Proteomes" id="UP000076131">
    <property type="component" value="Unassembled WGS sequence"/>
</dbReference>
<evidence type="ECO:0000313" key="2">
    <source>
        <dbReference type="Proteomes" id="UP000076131"/>
    </source>
</evidence>
<gene>
    <name evidence="1" type="ORF">RHOFW104T7_00190</name>
</gene>